<dbReference type="Proteomes" id="UP000229897">
    <property type="component" value="Chromosome"/>
</dbReference>
<dbReference type="RefSeq" id="WP_099873641.1">
    <property type="nucleotide sequence ID" value="NZ_CP024608.1"/>
</dbReference>
<dbReference type="KEGG" id="mass:CR152_03165"/>
<gene>
    <name evidence="2" type="ORF">CR152_03165</name>
</gene>
<evidence type="ECO:0000313" key="3">
    <source>
        <dbReference type="Proteomes" id="UP000229897"/>
    </source>
</evidence>
<dbReference type="Pfam" id="PF07811">
    <property type="entry name" value="TadE"/>
    <property type="match status" value="1"/>
</dbReference>
<dbReference type="AlphaFoldDB" id="A0A2D2DF60"/>
<name>A0A2D2DF60_9BURK</name>
<keyword evidence="3" id="KW-1185">Reference proteome</keyword>
<evidence type="ECO:0000313" key="2">
    <source>
        <dbReference type="EMBL" id="ATQ73616.1"/>
    </source>
</evidence>
<feature type="domain" description="TadE-like" evidence="1">
    <location>
        <begin position="14"/>
        <end position="56"/>
    </location>
</feature>
<proteinExistence type="predicted"/>
<organism evidence="2 3">
    <name type="scientific">Massilia violaceinigra</name>
    <dbReference type="NCBI Taxonomy" id="2045208"/>
    <lineage>
        <taxon>Bacteria</taxon>
        <taxon>Pseudomonadati</taxon>
        <taxon>Pseudomonadota</taxon>
        <taxon>Betaproteobacteria</taxon>
        <taxon>Burkholderiales</taxon>
        <taxon>Oxalobacteraceae</taxon>
        <taxon>Telluria group</taxon>
        <taxon>Massilia</taxon>
    </lineage>
</organism>
<dbReference type="EMBL" id="CP024608">
    <property type="protein sequence ID" value="ATQ73616.1"/>
    <property type="molecule type" value="Genomic_DNA"/>
</dbReference>
<evidence type="ECO:0000259" key="1">
    <source>
        <dbReference type="Pfam" id="PF07811"/>
    </source>
</evidence>
<reference evidence="2" key="1">
    <citation type="submission" date="2017-10" db="EMBL/GenBank/DDBJ databases">
        <title>Massilia psychrophilum sp. nov., a novel purple-pigmented bacterium isolated from Tianshan glacier, Xinjiang Municipality, China.</title>
        <authorList>
            <person name="Wang H."/>
        </authorList>
    </citation>
    <scope>NUCLEOTIDE SEQUENCE [LARGE SCALE GENOMIC DNA]</scope>
    <source>
        <strain evidence="2">B2</strain>
    </source>
</reference>
<protein>
    <recommendedName>
        <fullName evidence="1">TadE-like domain-containing protein</fullName>
    </recommendedName>
</protein>
<accession>A0A2D2DF60</accession>
<dbReference type="InterPro" id="IPR012495">
    <property type="entry name" value="TadE-like_dom"/>
</dbReference>
<dbReference type="OrthoDB" id="8708482at2"/>
<sequence>MHQAFRTTRQRMRGATMIEFGYTLPLFLLFTLGMLEMARAVYLWNMLSNATYTAARGAALVDATDGAALAAVAQAASLPARGGGMSLGANGADARIAISHLRSDFGLVTSVPACPSQNIVNCNANPNGASCVRFVRAQLCAPGSGAACEPATYKPLFAGKALGWGFTYPSFAAVVPAASLGRQAGNTEICPGP</sequence>